<dbReference type="Proteomes" id="UP000248925">
    <property type="component" value="Unassembled WGS sequence"/>
</dbReference>
<gene>
    <name evidence="2" type="ORF">CPY51_31175</name>
</gene>
<name>A0A2W4C1M5_9HYPH</name>
<evidence type="ECO:0000313" key="2">
    <source>
        <dbReference type="EMBL" id="PZM07592.1"/>
    </source>
</evidence>
<comment type="caution">
    <text evidence="2">The sequence shown here is derived from an EMBL/GenBank/DDBJ whole genome shotgun (WGS) entry which is preliminary data.</text>
</comment>
<evidence type="ECO:0000313" key="3">
    <source>
        <dbReference type="Proteomes" id="UP000248925"/>
    </source>
</evidence>
<dbReference type="AlphaFoldDB" id="A0A2W4C1M5"/>
<sequence length="65" mass="7151">MNKFLIASAIAIASLVGTSVSSQAATVVVANGGNNYHHHHHHCYTKKVVRWHHGHKVVTAQRICR</sequence>
<feature type="signal peptide" evidence="1">
    <location>
        <begin position="1"/>
        <end position="24"/>
    </location>
</feature>
<keyword evidence="1" id="KW-0732">Signal</keyword>
<dbReference type="EMBL" id="PCDP01000082">
    <property type="protein sequence ID" value="PZM07592.1"/>
    <property type="molecule type" value="Genomic_DNA"/>
</dbReference>
<keyword evidence="3" id="KW-1185">Reference proteome</keyword>
<organism evidence="2 3">
    <name type="scientific">Rhizobium tubonense</name>
    <dbReference type="NCBI Taxonomy" id="484088"/>
    <lineage>
        <taxon>Bacteria</taxon>
        <taxon>Pseudomonadati</taxon>
        <taxon>Pseudomonadota</taxon>
        <taxon>Alphaproteobacteria</taxon>
        <taxon>Hyphomicrobiales</taxon>
        <taxon>Rhizobiaceae</taxon>
        <taxon>Rhizobium/Agrobacterium group</taxon>
        <taxon>Rhizobium</taxon>
    </lineage>
</organism>
<protein>
    <submittedName>
        <fullName evidence="2">Uncharacterized protein</fullName>
    </submittedName>
</protein>
<dbReference type="RefSeq" id="WP_111164252.1">
    <property type="nucleotide sequence ID" value="NZ_PCDP01000082.1"/>
</dbReference>
<proteinExistence type="predicted"/>
<evidence type="ECO:0000256" key="1">
    <source>
        <dbReference type="SAM" id="SignalP"/>
    </source>
</evidence>
<accession>A0A2W4C1M5</accession>
<feature type="chain" id="PRO_5016127334" evidence="1">
    <location>
        <begin position="25"/>
        <end position="65"/>
    </location>
</feature>
<reference evidence="2 3" key="1">
    <citation type="journal article" date="2018" name="Sci. Rep.">
        <title>Rhizobium tumorigenes sp. nov., a novel plant tumorigenic bacterium isolated from cane gall tumors on thornless blackberry.</title>
        <authorList>
            <person name="Kuzmanovi N."/>
            <person name="Smalla K."/>
            <person name="Gronow S."/>
            <person name="PuBawska J."/>
        </authorList>
    </citation>
    <scope>NUCLEOTIDE SEQUENCE [LARGE SCALE GENOMIC DNA]</scope>
    <source>
        <strain evidence="2 3">CCBAU 85046</strain>
    </source>
</reference>